<feature type="transmembrane region" description="Helical" evidence="5">
    <location>
        <begin position="7"/>
        <end position="30"/>
    </location>
</feature>
<evidence type="ECO:0000256" key="3">
    <source>
        <dbReference type="ARBA" id="ARBA00022989"/>
    </source>
</evidence>
<accession>A0ABS6XDS4</accession>
<comment type="subcellular location">
    <subcellularLocation>
        <location evidence="1">Membrane</location>
        <topology evidence="1">Multi-pass membrane protein</topology>
    </subcellularLocation>
</comment>
<evidence type="ECO:0000313" key="6">
    <source>
        <dbReference type="EMBL" id="MBW3366133.1"/>
    </source>
</evidence>
<evidence type="ECO:0000256" key="5">
    <source>
        <dbReference type="SAM" id="Phobius"/>
    </source>
</evidence>
<keyword evidence="4 5" id="KW-0472">Membrane</keyword>
<feature type="transmembrane region" description="Helical" evidence="5">
    <location>
        <begin position="50"/>
        <end position="69"/>
    </location>
</feature>
<dbReference type="RefSeq" id="WP_199110622.1">
    <property type="nucleotide sequence ID" value="NZ_JAHWXQ010000003.1"/>
</dbReference>
<evidence type="ECO:0000313" key="7">
    <source>
        <dbReference type="Proteomes" id="UP000774935"/>
    </source>
</evidence>
<keyword evidence="3 5" id="KW-1133">Transmembrane helix</keyword>
<proteinExistence type="predicted"/>
<keyword evidence="7" id="KW-1185">Reference proteome</keyword>
<gene>
    <name evidence="6" type="ORF">KYK27_13805</name>
</gene>
<dbReference type="Pfam" id="PF07681">
    <property type="entry name" value="DoxX"/>
    <property type="match status" value="1"/>
</dbReference>
<evidence type="ECO:0000256" key="2">
    <source>
        <dbReference type="ARBA" id="ARBA00022692"/>
    </source>
</evidence>
<dbReference type="Proteomes" id="UP000774935">
    <property type="component" value="Unassembled WGS sequence"/>
</dbReference>
<evidence type="ECO:0000256" key="4">
    <source>
        <dbReference type="ARBA" id="ARBA00023136"/>
    </source>
</evidence>
<organism evidence="6 7">
    <name type="scientific">Pontibacter populi</name>
    <dbReference type="NCBI Taxonomy" id="890055"/>
    <lineage>
        <taxon>Bacteria</taxon>
        <taxon>Pseudomonadati</taxon>
        <taxon>Bacteroidota</taxon>
        <taxon>Cytophagia</taxon>
        <taxon>Cytophagales</taxon>
        <taxon>Hymenobacteraceae</taxon>
        <taxon>Pontibacter</taxon>
    </lineage>
</organism>
<evidence type="ECO:0000256" key="1">
    <source>
        <dbReference type="ARBA" id="ARBA00004141"/>
    </source>
</evidence>
<dbReference type="InterPro" id="IPR032808">
    <property type="entry name" value="DoxX"/>
</dbReference>
<sequence length="256" mass="28127">MLKNQYLLMLLIRLFLGYIFFSAGICKLTHGNFGQLIGPPWLEEALAKHGLGLFARIVAISQVICGTLLLSQRYSLLGTVMLVPMNVAILAVTISMDWQGTPYVNAVFLLLNLVLLGLEHRKFLFLLQPDREHKTTPAITDTIGQHNYSWMGIGFCTLTLLMTSVSYTLTNLAALLAFISFAVTIVRSGLLTRLDAALIVLPFVAMILLTFGDLHAQIRIALVVIVGVEAILLCYRLYLGSRDKTSIEVASAAATN</sequence>
<name>A0ABS6XDS4_9BACT</name>
<protein>
    <submittedName>
        <fullName evidence="6">DoxX family membrane protein</fullName>
    </submittedName>
</protein>
<dbReference type="EMBL" id="JAHWXQ010000003">
    <property type="protein sequence ID" value="MBW3366133.1"/>
    <property type="molecule type" value="Genomic_DNA"/>
</dbReference>
<feature type="transmembrane region" description="Helical" evidence="5">
    <location>
        <begin position="197"/>
        <end position="214"/>
    </location>
</feature>
<feature type="transmembrane region" description="Helical" evidence="5">
    <location>
        <begin position="76"/>
        <end position="96"/>
    </location>
</feature>
<keyword evidence="2 5" id="KW-0812">Transmembrane</keyword>
<feature type="transmembrane region" description="Helical" evidence="5">
    <location>
        <begin position="220"/>
        <end position="238"/>
    </location>
</feature>
<comment type="caution">
    <text evidence="6">The sequence shown here is derived from an EMBL/GenBank/DDBJ whole genome shotgun (WGS) entry which is preliminary data.</text>
</comment>
<reference evidence="6 7" key="1">
    <citation type="submission" date="2021-07" db="EMBL/GenBank/DDBJ databases">
        <authorList>
            <person name="Kim M.K."/>
        </authorList>
    </citation>
    <scope>NUCLEOTIDE SEQUENCE [LARGE SCALE GENOMIC DNA]</scope>
    <source>
        <strain evidence="6 7">HLY7-15</strain>
    </source>
</reference>